<proteinExistence type="predicted"/>
<dbReference type="RefSeq" id="XP_033532447.1">
    <property type="nucleotide sequence ID" value="XM_033683280.1"/>
</dbReference>
<reference evidence="2 4" key="1">
    <citation type="submission" date="2020-01" db="EMBL/GenBank/DDBJ databases">
        <authorList>
            <consortium name="DOE Joint Genome Institute"/>
            <person name="Haridas S."/>
            <person name="Albert R."/>
            <person name="Binder M."/>
            <person name="Bloem J."/>
            <person name="Labutti K."/>
            <person name="Salamov A."/>
            <person name="Andreopoulos B."/>
            <person name="Baker S.E."/>
            <person name="Barry K."/>
            <person name="Bills G."/>
            <person name="Bluhm B.H."/>
            <person name="Cannon C."/>
            <person name="Castanera R."/>
            <person name="Culley D.E."/>
            <person name="Daum C."/>
            <person name="Ezra D."/>
            <person name="Gonzalez J.B."/>
            <person name="Henrissat B."/>
            <person name="Kuo A."/>
            <person name="Liang C."/>
            <person name="Lipzen A."/>
            <person name="Lutzoni F."/>
            <person name="Magnuson J."/>
            <person name="Mondo S."/>
            <person name="Nolan M."/>
            <person name="Ohm R."/>
            <person name="Pangilinan J."/>
            <person name="Park H.-J."/>
            <person name="Ramirez L."/>
            <person name="Alfaro M."/>
            <person name="Sun H."/>
            <person name="Tritt A."/>
            <person name="Yoshinaga Y."/>
            <person name="Zwiers L.-H."/>
            <person name="Turgeon B.G."/>
            <person name="Goodwin S.B."/>
            <person name="Spatafora J.W."/>
            <person name="Crous P.W."/>
            <person name="Grigoriev I.V."/>
        </authorList>
    </citation>
    <scope>NUCLEOTIDE SEQUENCE</scope>
    <source>
        <strain evidence="2 4">CBS 781.70</strain>
    </source>
</reference>
<name>A0A6G1FYR8_9PEZI</name>
<gene>
    <name evidence="2 4" type="ORF">P152DRAFT_83546</name>
</gene>
<feature type="region of interest" description="Disordered" evidence="1">
    <location>
        <begin position="1"/>
        <end position="35"/>
    </location>
</feature>
<reference evidence="4" key="2">
    <citation type="submission" date="2020-04" db="EMBL/GenBank/DDBJ databases">
        <authorList>
            <consortium name="NCBI Genome Project"/>
        </authorList>
    </citation>
    <scope>NUCLEOTIDE SEQUENCE</scope>
    <source>
        <strain evidence="4">CBS 781.70</strain>
    </source>
</reference>
<accession>A0A6G1FYR8</accession>
<evidence type="ECO:0000313" key="4">
    <source>
        <dbReference type="RefSeq" id="XP_033532447.1"/>
    </source>
</evidence>
<sequence>MRGPNATSAVIGSRSDPRGKRSCSGKQREESLQRLDPILQYGIQGKETTTLSRESRRINVWNGGMFRWGYVDASDVRGRSVGSLEGWPKMRPQDVRLTLSHTNTGYRLPATQLRGSMDNGLQGRRINDDSLSNSIVMRSRAASWGRLSVKNSIQILHNLNPRTSMSSQR</sequence>
<keyword evidence="3" id="KW-1185">Reference proteome</keyword>
<evidence type="ECO:0000313" key="3">
    <source>
        <dbReference type="Proteomes" id="UP000504638"/>
    </source>
</evidence>
<dbReference type="GeneID" id="54423850"/>
<dbReference type="Proteomes" id="UP000504638">
    <property type="component" value="Unplaced"/>
</dbReference>
<dbReference type="AlphaFoldDB" id="A0A6G1FYR8"/>
<reference evidence="4" key="3">
    <citation type="submission" date="2025-04" db="UniProtKB">
        <authorList>
            <consortium name="RefSeq"/>
        </authorList>
    </citation>
    <scope>IDENTIFICATION</scope>
    <source>
        <strain evidence="4">CBS 781.70</strain>
    </source>
</reference>
<dbReference type="EMBL" id="ML975164">
    <property type="protein sequence ID" value="KAF1810816.1"/>
    <property type="molecule type" value="Genomic_DNA"/>
</dbReference>
<feature type="compositionally biased region" description="Polar residues" evidence="1">
    <location>
        <begin position="1"/>
        <end position="10"/>
    </location>
</feature>
<evidence type="ECO:0000256" key="1">
    <source>
        <dbReference type="SAM" id="MobiDB-lite"/>
    </source>
</evidence>
<protein>
    <submittedName>
        <fullName evidence="2 4">Uncharacterized protein</fullName>
    </submittedName>
</protein>
<evidence type="ECO:0000313" key="2">
    <source>
        <dbReference type="EMBL" id="KAF1810816.1"/>
    </source>
</evidence>
<organism evidence="2">
    <name type="scientific">Eremomyces bilateralis CBS 781.70</name>
    <dbReference type="NCBI Taxonomy" id="1392243"/>
    <lineage>
        <taxon>Eukaryota</taxon>
        <taxon>Fungi</taxon>
        <taxon>Dikarya</taxon>
        <taxon>Ascomycota</taxon>
        <taxon>Pezizomycotina</taxon>
        <taxon>Dothideomycetes</taxon>
        <taxon>Dothideomycetes incertae sedis</taxon>
        <taxon>Eremomycetales</taxon>
        <taxon>Eremomycetaceae</taxon>
        <taxon>Eremomyces</taxon>
    </lineage>
</organism>